<evidence type="ECO:0000313" key="4">
    <source>
        <dbReference type="Proteomes" id="UP000552883"/>
    </source>
</evidence>
<evidence type="ECO:0000313" key="3">
    <source>
        <dbReference type="EMBL" id="MBB5616631.1"/>
    </source>
</evidence>
<dbReference type="PANTHER" id="PTHR43358:SF4">
    <property type="entry name" value="ALPHA_BETA HYDROLASE FOLD-1 DOMAIN-CONTAINING PROTEIN"/>
    <property type="match status" value="1"/>
</dbReference>
<dbReference type="AlphaFoldDB" id="A0A840X2Z0"/>
<dbReference type="InterPro" id="IPR052920">
    <property type="entry name" value="DNA-binding_regulatory"/>
</dbReference>
<dbReference type="Gene3D" id="3.40.50.1820">
    <property type="entry name" value="alpha/beta hydrolase"/>
    <property type="match status" value="1"/>
</dbReference>
<sequence length="417" mass="44467">MRAGARLAARVAVAAVAAGLIGAAAGALLAVRVARDVVTPPRRRAYDIPILAVDRAAGTVLLGRTPDTEVAGRYSLRFDDDRGHARVGDVIALEEATVLRRLEGVQRGDLERASVGRWSAWWYQTPADLGLPYTEVGVETPVGVAPAWLVEPVNTGTASPWLIAVHGRGVTRAEPLRAIPVFRAAGYRCLLVSYRNDGEAPASADGRYALGGEEWRDVEAAIVLAIERGARRIVLMGWSMGGATVLQCLLSSSLAHRIDGVVLESPVVDWVTVLRFQASEFGLPPAVRDAALALLGSPRGSSLIGLESPIDFARLDVVARSAELPVPILVLHSDDDGFVPSDGSVALAAARPDAVRLERFTRARHTKLWNYDAERWERAIRTWLDERGLTGGSVSASTTGRTARPRRRPAAGGAAAG</sequence>
<dbReference type="Pfam" id="PF12697">
    <property type="entry name" value="Abhydrolase_6"/>
    <property type="match status" value="1"/>
</dbReference>
<reference evidence="3 4" key="1">
    <citation type="submission" date="2020-08" db="EMBL/GenBank/DDBJ databases">
        <title>Sequencing the genomes of 1000 actinobacteria strains.</title>
        <authorList>
            <person name="Klenk H.-P."/>
        </authorList>
    </citation>
    <scope>NUCLEOTIDE SEQUENCE [LARGE SCALE GENOMIC DNA]</scope>
    <source>
        <strain evidence="3 4">DSM 23889</strain>
    </source>
</reference>
<comment type="caution">
    <text evidence="3">The sequence shown here is derived from an EMBL/GenBank/DDBJ whole genome shotgun (WGS) entry which is preliminary data.</text>
</comment>
<protein>
    <submittedName>
        <fullName evidence="3">Alpha-beta hydrolase superfamily lysophospholipase</fullName>
    </submittedName>
</protein>
<organism evidence="3 4">
    <name type="scientific">Microcella frigidaquae</name>
    <dbReference type="NCBI Taxonomy" id="424758"/>
    <lineage>
        <taxon>Bacteria</taxon>
        <taxon>Bacillati</taxon>
        <taxon>Actinomycetota</taxon>
        <taxon>Actinomycetes</taxon>
        <taxon>Micrococcales</taxon>
        <taxon>Microbacteriaceae</taxon>
        <taxon>Microcella</taxon>
    </lineage>
</organism>
<feature type="domain" description="AB hydrolase-1" evidence="2">
    <location>
        <begin position="163"/>
        <end position="375"/>
    </location>
</feature>
<dbReference type="RefSeq" id="WP_153981187.1">
    <property type="nucleotide sequence ID" value="NZ_BAAANZ010000001.1"/>
</dbReference>
<proteinExistence type="predicted"/>
<gene>
    <name evidence="3" type="ORF">BJ959_000127</name>
</gene>
<dbReference type="OrthoDB" id="8111537at2"/>
<dbReference type="InterPro" id="IPR029058">
    <property type="entry name" value="AB_hydrolase_fold"/>
</dbReference>
<keyword evidence="4" id="KW-1185">Reference proteome</keyword>
<dbReference type="EMBL" id="JACHBS010000001">
    <property type="protein sequence ID" value="MBB5616631.1"/>
    <property type="molecule type" value="Genomic_DNA"/>
</dbReference>
<dbReference type="PANTHER" id="PTHR43358">
    <property type="entry name" value="ALPHA/BETA-HYDROLASE"/>
    <property type="match status" value="1"/>
</dbReference>
<dbReference type="SUPFAM" id="SSF53474">
    <property type="entry name" value="alpha/beta-Hydrolases"/>
    <property type="match status" value="1"/>
</dbReference>
<accession>A0A840X2Z0</accession>
<name>A0A840X2Z0_9MICO</name>
<keyword evidence="3" id="KW-0378">Hydrolase</keyword>
<feature type="region of interest" description="Disordered" evidence="1">
    <location>
        <begin position="391"/>
        <end position="417"/>
    </location>
</feature>
<evidence type="ECO:0000259" key="2">
    <source>
        <dbReference type="Pfam" id="PF12697"/>
    </source>
</evidence>
<evidence type="ECO:0000256" key="1">
    <source>
        <dbReference type="SAM" id="MobiDB-lite"/>
    </source>
</evidence>
<dbReference type="GO" id="GO:0016787">
    <property type="term" value="F:hydrolase activity"/>
    <property type="evidence" value="ECO:0007669"/>
    <property type="project" value="UniProtKB-KW"/>
</dbReference>
<dbReference type="Proteomes" id="UP000552883">
    <property type="component" value="Unassembled WGS sequence"/>
</dbReference>
<dbReference type="InterPro" id="IPR000073">
    <property type="entry name" value="AB_hydrolase_1"/>
</dbReference>